<dbReference type="SMART" id="SM00533">
    <property type="entry name" value="MUTSd"/>
    <property type="match status" value="1"/>
</dbReference>
<keyword evidence="10" id="KW-1185">Reference proteome</keyword>
<dbReference type="Pfam" id="PF05192">
    <property type="entry name" value="MutS_III"/>
    <property type="match status" value="1"/>
</dbReference>
<dbReference type="Gene3D" id="3.30.420.110">
    <property type="entry name" value="MutS, connector domain"/>
    <property type="match status" value="1"/>
</dbReference>
<dbReference type="GO" id="GO:0140664">
    <property type="term" value="F:ATP-dependent DNA damage sensor activity"/>
    <property type="evidence" value="ECO:0007669"/>
    <property type="project" value="InterPro"/>
</dbReference>
<dbReference type="SUPFAM" id="SSF55271">
    <property type="entry name" value="DNA repair protein MutS, domain I"/>
    <property type="match status" value="1"/>
</dbReference>
<evidence type="ECO:0000256" key="5">
    <source>
        <dbReference type="ARBA" id="ARBA00023125"/>
    </source>
</evidence>
<dbReference type="Proteomes" id="UP001515480">
    <property type="component" value="Unassembled WGS sequence"/>
</dbReference>
<evidence type="ECO:0000259" key="8">
    <source>
        <dbReference type="PROSITE" id="PS00486"/>
    </source>
</evidence>
<evidence type="ECO:0000256" key="7">
    <source>
        <dbReference type="SAM" id="MobiDB-lite"/>
    </source>
</evidence>
<dbReference type="PROSITE" id="PS00486">
    <property type="entry name" value="DNA_MISMATCH_REPAIR_2"/>
    <property type="match status" value="1"/>
</dbReference>
<feature type="region of interest" description="Disordered" evidence="7">
    <location>
        <begin position="910"/>
        <end position="936"/>
    </location>
</feature>
<comment type="caution">
    <text evidence="9">The sequence shown here is derived from an EMBL/GenBank/DDBJ whole genome shotgun (WGS) entry which is preliminary data.</text>
</comment>
<dbReference type="InterPro" id="IPR007696">
    <property type="entry name" value="DNA_mismatch_repair_MutS_core"/>
</dbReference>
<dbReference type="Pfam" id="PF00488">
    <property type="entry name" value="MutS_V"/>
    <property type="match status" value="1"/>
</dbReference>
<dbReference type="GO" id="GO:0030983">
    <property type="term" value="F:mismatched DNA binding"/>
    <property type="evidence" value="ECO:0007669"/>
    <property type="project" value="InterPro"/>
</dbReference>
<comment type="similarity">
    <text evidence="1">Belongs to the DNA mismatch repair MutS family. MSH3 subfamily.</text>
</comment>
<dbReference type="GO" id="GO:0006298">
    <property type="term" value="P:mismatch repair"/>
    <property type="evidence" value="ECO:0007669"/>
    <property type="project" value="InterPro"/>
</dbReference>
<dbReference type="SUPFAM" id="SSF52540">
    <property type="entry name" value="P-loop containing nucleoside triphosphate hydrolases"/>
    <property type="match status" value="1"/>
</dbReference>
<keyword evidence="5" id="KW-0238">DNA-binding</keyword>
<proteinExistence type="inferred from homology"/>
<dbReference type="InterPro" id="IPR027417">
    <property type="entry name" value="P-loop_NTPase"/>
</dbReference>
<dbReference type="Gene3D" id="1.10.1420.10">
    <property type="match status" value="2"/>
</dbReference>
<dbReference type="PANTHER" id="PTHR11361">
    <property type="entry name" value="DNA MISMATCH REPAIR PROTEIN MUTS FAMILY MEMBER"/>
    <property type="match status" value="1"/>
</dbReference>
<keyword evidence="4" id="KW-0067">ATP-binding</keyword>
<dbReference type="InterPro" id="IPR036187">
    <property type="entry name" value="DNA_mismatch_repair_MutS_sf"/>
</dbReference>
<dbReference type="Gene3D" id="3.40.1170.10">
    <property type="entry name" value="DNA repair protein MutS, domain I"/>
    <property type="match status" value="1"/>
</dbReference>
<dbReference type="GO" id="GO:0005524">
    <property type="term" value="F:ATP binding"/>
    <property type="evidence" value="ECO:0007669"/>
    <property type="project" value="UniProtKB-KW"/>
</dbReference>
<reference evidence="9 10" key="1">
    <citation type="journal article" date="2024" name="Science">
        <title>Giant polyketide synthase enzymes in the biosynthesis of giant marine polyether toxins.</title>
        <authorList>
            <person name="Fallon T.R."/>
            <person name="Shende V.V."/>
            <person name="Wierzbicki I.H."/>
            <person name="Pendleton A.L."/>
            <person name="Watervoot N.F."/>
            <person name="Auber R.P."/>
            <person name="Gonzalez D.J."/>
            <person name="Wisecaver J.H."/>
            <person name="Moore B.S."/>
        </authorList>
    </citation>
    <scope>NUCLEOTIDE SEQUENCE [LARGE SCALE GENOMIC DNA]</scope>
    <source>
        <strain evidence="9 10">12B1</strain>
    </source>
</reference>
<evidence type="ECO:0000256" key="6">
    <source>
        <dbReference type="ARBA" id="ARBA00023204"/>
    </source>
</evidence>
<keyword evidence="6" id="KW-0234">DNA repair</keyword>
<dbReference type="SMART" id="SM00534">
    <property type="entry name" value="MUTSac"/>
    <property type="match status" value="1"/>
</dbReference>
<evidence type="ECO:0000256" key="1">
    <source>
        <dbReference type="ARBA" id="ARBA00007094"/>
    </source>
</evidence>
<organism evidence="9 10">
    <name type="scientific">Prymnesium parvum</name>
    <name type="common">Toxic golden alga</name>
    <dbReference type="NCBI Taxonomy" id="97485"/>
    <lineage>
        <taxon>Eukaryota</taxon>
        <taxon>Haptista</taxon>
        <taxon>Haptophyta</taxon>
        <taxon>Prymnesiophyceae</taxon>
        <taxon>Prymnesiales</taxon>
        <taxon>Prymnesiaceae</taxon>
        <taxon>Prymnesium</taxon>
    </lineage>
</organism>
<dbReference type="GO" id="GO:0006312">
    <property type="term" value="P:mitotic recombination"/>
    <property type="evidence" value="ECO:0007669"/>
    <property type="project" value="TreeGrafter"/>
</dbReference>
<keyword evidence="3" id="KW-0227">DNA damage</keyword>
<protein>
    <recommendedName>
        <fullName evidence="8">DNA mismatch repair proteins mutS family domain-containing protein</fullName>
    </recommendedName>
</protein>
<dbReference type="PIRSF" id="PIRSF037677">
    <property type="entry name" value="DNA_mis_repair_Msh6"/>
    <property type="match status" value="1"/>
</dbReference>
<feature type="compositionally biased region" description="Polar residues" evidence="7">
    <location>
        <begin position="910"/>
        <end position="931"/>
    </location>
</feature>
<sequence>MAMAQSKLSKYFASRAQSKASSYFAVRSSTAHDPAAAPPSKRPRPPPAAPAAAPRGLSVAAVAARVGAAELTPLEQQVVHLKSSTPGALLLVEVGYKYLAFGEDALELAAALDVEAFERNHLMVAGFPTHRLCVHIRRLLHRGARVAVARQRETAAARAHADEAGRPFVREVAAVFTLATFVAEAVEAAGCAAAHEEAAHDAARPPLLLCAFEAPAAGGVALSLLGVDVRSGGVSVETFVEPHGRRAHLRARLEALLPVELLLPPRPSLSAETARELRQYEHTARAAGLSAPLRLSHAPSHRFSIDEALRSLHPPPPASPASPAAHRRLLALLALPDGAARCVGALCAPLAACGQLGLLADASAFRTPPPRHVALGDAALRDLHVRAPATHSLLSLVGPALTAFGERTLRAWVCRPLADGEAIGERLAAVGELRALGLPRGGSGRRGGIGGVADVLRGCPDLERVLARVSTGQGRAAPLRACLVRLCGVAEAASRCMAAEGAAAEGGVRWEDEAPSSALLRRLLFVEEDAVVCVRRWARLLEPASADGAQLSDLFDADSAAMLEGGVDTAPVAAARAALSAFTASIERDQLPLARQAAGLPHARFSHSAATREEYFLAVPHGHAVPPDWVRVGQTKAHVRYRPPQLAAALVELALLRERLAAAVGEAWAALQRRVAERMPQLRAWVDRLAQLDALLALARLAATDGYCAPRLLPPTAAARLCIEEGRHPLLEAFAPHGRVVVPNDLCLGEEGAAGEEEGGEGGAGGARPRCLIVTGPNAGGKSAGLIAWMAQIGSFVPARRCELTPMLQIHTRMGAADSICNGLSTLASELTSASEALAVACPRSLVLFDELGRGTASHDGAAIAHATLAHIATVTRSLCLFTTHYPEVAGLATALPKHIAVCHMAVMQPSRNSGSTSRPNTPTVSGSHPSADQREPPVELLYRVAEGFGSGSFGIQTGASAGLPPKLLQSAEEHSKKLEQRARSRQQESMLLVLGAKVMMHLKESGANLGGAQVGTTKETTRILQLEVASALQHVF</sequence>
<evidence type="ECO:0000256" key="2">
    <source>
        <dbReference type="ARBA" id="ARBA00022741"/>
    </source>
</evidence>
<dbReference type="InterPro" id="IPR045076">
    <property type="entry name" value="MutS"/>
</dbReference>
<dbReference type="AlphaFoldDB" id="A0AB34JNH1"/>
<feature type="region of interest" description="Disordered" evidence="7">
    <location>
        <begin position="31"/>
        <end position="52"/>
    </location>
</feature>
<dbReference type="Gene3D" id="3.40.50.300">
    <property type="entry name" value="P-loop containing nucleotide triphosphate hydrolases"/>
    <property type="match status" value="1"/>
</dbReference>
<dbReference type="InterPro" id="IPR016151">
    <property type="entry name" value="DNA_mismatch_repair_MutS_N"/>
</dbReference>
<dbReference type="InterPro" id="IPR007695">
    <property type="entry name" value="DNA_mismatch_repair_MutS-lik_N"/>
</dbReference>
<dbReference type="GO" id="GO:0005634">
    <property type="term" value="C:nucleus"/>
    <property type="evidence" value="ECO:0007669"/>
    <property type="project" value="TreeGrafter"/>
</dbReference>
<dbReference type="SUPFAM" id="SSF48334">
    <property type="entry name" value="DNA repair protein MutS, domain III"/>
    <property type="match status" value="1"/>
</dbReference>
<name>A0AB34JNH1_PRYPA</name>
<accession>A0AB34JNH1</accession>
<evidence type="ECO:0000256" key="3">
    <source>
        <dbReference type="ARBA" id="ARBA00022763"/>
    </source>
</evidence>
<keyword evidence="2" id="KW-0547">Nucleotide-binding</keyword>
<dbReference type="InterPro" id="IPR036678">
    <property type="entry name" value="MutS_con_dom_sf"/>
</dbReference>
<dbReference type="PANTHER" id="PTHR11361:SF122">
    <property type="entry name" value="DNA MISMATCH REPAIR PROTEIN MSH3"/>
    <property type="match status" value="1"/>
</dbReference>
<dbReference type="Pfam" id="PF01624">
    <property type="entry name" value="MutS_I"/>
    <property type="match status" value="1"/>
</dbReference>
<feature type="domain" description="DNA mismatch repair proteins mutS family" evidence="8">
    <location>
        <begin position="845"/>
        <end position="861"/>
    </location>
</feature>
<dbReference type="InterPro" id="IPR000432">
    <property type="entry name" value="DNA_mismatch_repair_MutS_C"/>
</dbReference>
<evidence type="ECO:0000313" key="10">
    <source>
        <dbReference type="Proteomes" id="UP001515480"/>
    </source>
</evidence>
<gene>
    <name evidence="9" type="ORF">AB1Y20_018142</name>
</gene>
<evidence type="ECO:0000256" key="4">
    <source>
        <dbReference type="ARBA" id="ARBA00022840"/>
    </source>
</evidence>
<dbReference type="InterPro" id="IPR017261">
    <property type="entry name" value="DNA_mismatch_repair_MutS/MSH"/>
</dbReference>
<evidence type="ECO:0000313" key="9">
    <source>
        <dbReference type="EMBL" id="KAL1523189.1"/>
    </source>
</evidence>
<dbReference type="EMBL" id="JBGBPQ010000006">
    <property type="protein sequence ID" value="KAL1523189.1"/>
    <property type="molecule type" value="Genomic_DNA"/>
</dbReference>